<feature type="transmembrane region" description="Helical" evidence="7">
    <location>
        <begin position="93"/>
        <end position="117"/>
    </location>
</feature>
<dbReference type="InterPro" id="IPR004776">
    <property type="entry name" value="Mem_transp_PIN-like"/>
</dbReference>
<sequence>MYGQFFILFGLILVGYYCNKKGYLPMETNKNVGNMVMRVTIPAMLITTIAGIEITDRVLKAFLFSAAGQAAMMVVFGFLMRQYGRKRGLDSRLLPMLDLTAGSLNTGFIGLPVTMIFFGQAGIIYMSAGVLALNLYLWSYGVYLISDKKATGAAAIGKSFLQGAINPNCISILLGLLLAVTHTARFVPTVVLGFLTKVGDLSTPLSLIYIGALAGGSGIVQLFKEKTALEISVVKMIGMPALAILAMLFIPADGLAKSVFLLSVCMPSAAVVPMMVGRYGYGDKMSSDIVLWTTVLSMATLPLSVLLAAKLYGAV</sequence>
<evidence type="ECO:0000313" key="8">
    <source>
        <dbReference type="EMBL" id="GCB28553.1"/>
    </source>
</evidence>
<keyword evidence="6 7" id="KW-0472">Membrane</keyword>
<dbReference type="Pfam" id="PF03547">
    <property type="entry name" value="Mem_trans"/>
    <property type="match status" value="1"/>
</dbReference>
<accession>A0A401LAG8</accession>
<feature type="transmembrane region" description="Helical" evidence="7">
    <location>
        <begin position="123"/>
        <end position="145"/>
    </location>
</feature>
<protein>
    <submittedName>
        <fullName evidence="8">Malate transporter</fullName>
    </submittedName>
</protein>
<feature type="transmembrane region" description="Helical" evidence="7">
    <location>
        <begin position="35"/>
        <end position="55"/>
    </location>
</feature>
<evidence type="ECO:0000256" key="6">
    <source>
        <dbReference type="ARBA" id="ARBA00023136"/>
    </source>
</evidence>
<dbReference type="PANTHER" id="PTHR36838">
    <property type="entry name" value="AUXIN EFFLUX CARRIER FAMILY PROTEIN"/>
    <property type="match status" value="1"/>
</dbReference>
<dbReference type="GO" id="GO:0055085">
    <property type="term" value="P:transmembrane transport"/>
    <property type="evidence" value="ECO:0007669"/>
    <property type="project" value="InterPro"/>
</dbReference>
<dbReference type="Proteomes" id="UP000287361">
    <property type="component" value="Unassembled WGS sequence"/>
</dbReference>
<comment type="subcellular location">
    <subcellularLocation>
        <location evidence="1">Membrane</location>
        <topology evidence="1">Multi-pass membrane protein</topology>
    </subcellularLocation>
</comment>
<dbReference type="OrthoDB" id="9798064at2"/>
<dbReference type="GO" id="GO:0016020">
    <property type="term" value="C:membrane"/>
    <property type="evidence" value="ECO:0007669"/>
    <property type="project" value="UniProtKB-SubCell"/>
</dbReference>
<evidence type="ECO:0000256" key="4">
    <source>
        <dbReference type="ARBA" id="ARBA00022692"/>
    </source>
</evidence>
<keyword evidence="5 7" id="KW-1133">Transmembrane helix</keyword>
<evidence type="ECO:0000256" key="2">
    <source>
        <dbReference type="ARBA" id="ARBA00022448"/>
    </source>
</evidence>
<keyword evidence="2" id="KW-0813">Transport</keyword>
<feature type="transmembrane region" description="Helical" evidence="7">
    <location>
        <begin position="258"/>
        <end position="277"/>
    </location>
</feature>
<dbReference type="EMBL" id="BHVZ01000001">
    <property type="protein sequence ID" value="GCB28553.1"/>
    <property type="molecule type" value="Genomic_DNA"/>
</dbReference>
<evidence type="ECO:0000256" key="5">
    <source>
        <dbReference type="ARBA" id="ARBA00022989"/>
    </source>
</evidence>
<feature type="transmembrane region" description="Helical" evidence="7">
    <location>
        <begin position="165"/>
        <end position="184"/>
    </location>
</feature>
<evidence type="ECO:0000256" key="7">
    <source>
        <dbReference type="SAM" id="Phobius"/>
    </source>
</evidence>
<dbReference type="PANTHER" id="PTHR36838:SF1">
    <property type="entry name" value="SLR1864 PROTEIN"/>
    <property type="match status" value="1"/>
</dbReference>
<reference evidence="8 9" key="1">
    <citation type="submission" date="2018-10" db="EMBL/GenBank/DDBJ databases">
        <title>Draft Genome Sequence of Anaerotignum sp. KCTC 15736.</title>
        <authorList>
            <person name="Choi S.H."/>
            <person name="Kim J.S."/>
            <person name="Kang S.W."/>
            <person name="Lee J.S."/>
            <person name="Park S.H."/>
        </authorList>
    </citation>
    <scope>NUCLEOTIDE SEQUENCE [LARGE SCALE GENOMIC DNA]</scope>
    <source>
        <strain evidence="8 9">KCTC 15736</strain>
    </source>
</reference>
<keyword evidence="4 7" id="KW-0812">Transmembrane</keyword>
<evidence type="ECO:0000256" key="3">
    <source>
        <dbReference type="ARBA" id="ARBA00022475"/>
    </source>
</evidence>
<comment type="caution">
    <text evidence="8">The sequence shown here is derived from an EMBL/GenBank/DDBJ whole genome shotgun (WGS) entry which is preliminary data.</text>
</comment>
<organism evidence="8 9">
    <name type="scientific">Anaerotignum faecicola</name>
    <dbReference type="NCBI Taxonomy" id="2358141"/>
    <lineage>
        <taxon>Bacteria</taxon>
        <taxon>Bacillati</taxon>
        <taxon>Bacillota</taxon>
        <taxon>Clostridia</taxon>
        <taxon>Lachnospirales</taxon>
        <taxon>Anaerotignaceae</taxon>
        <taxon>Anaerotignum</taxon>
    </lineage>
</organism>
<evidence type="ECO:0000313" key="9">
    <source>
        <dbReference type="Proteomes" id="UP000287361"/>
    </source>
</evidence>
<keyword evidence="9" id="KW-1185">Reference proteome</keyword>
<gene>
    <name evidence="8" type="ORF">KGMB03357_02140</name>
</gene>
<evidence type="ECO:0000256" key="1">
    <source>
        <dbReference type="ARBA" id="ARBA00004141"/>
    </source>
</evidence>
<feature type="transmembrane region" description="Helical" evidence="7">
    <location>
        <begin position="61"/>
        <end position="81"/>
    </location>
</feature>
<proteinExistence type="predicted"/>
<dbReference type="AlphaFoldDB" id="A0A401LAG8"/>
<feature type="transmembrane region" description="Helical" evidence="7">
    <location>
        <begin position="232"/>
        <end position="252"/>
    </location>
</feature>
<feature type="transmembrane region" description="Helical" evidence="7">
    <location>
        <begin position="204"/>
        <end position="223"/>
    </location>
</feature>
<keyword evidence="3" id="KW-1003">Cell membrane</keyword>
<name>A0A401LAG8_9FIRM</name>
<feature type="transmembrane region" description="Helical" evidence="7">
    <location>
        <begin position="289"/>
        <end position="309"/>
    </location>
</feature>
<feature type="transmembrane region" description="Helical" evidence="7">
    <location>
        <begin position="6"/>
        <end position="23"/>
    </location>
</feature>